<dbReference type="PANTHER" id="PTHR31669:SF302">
    <property type="entry name" value="PROTEIN FAR1-RELATED SEQUENCE"/>
    <property type="match status" value="1"/>
</dbReference>
<keyword evidence="11" id="KW-1185">Reference proteome</keyword>
<keyword evidence="2 6" id="KW-0479">Metal-binding</keyword>
<comment type="subcellular location">
    <subcellularLocation>
        <location evidence="6">Nucleus</location>
    </subcellularLocation>
</comment>
<dbReference type="SMART" id="SM00575">
    <property type="entry name" value="ZnF_PMZ"/>
    <property type="match status" value="1"/>
</dbReference>
<evidence type="ECO:0000256" key="5">
    <source>
        <dbReference type="PROSITE-ProRule" id="PRU00325"/>
    </source>
</evidence>
<evidence type="ECO:0000256" key="8">
    <source>
        <dbReference type="SAM" id="Phobius"/>
    </source>
</evidence>
<gene>
    <name evidence="10" type="primary">FRS7</name>
    <name evidence="10" type="ORF">KSP39_PZI024371</name>
</gene>
<sequence length="410" mass="47624">MTVAIGRVLGTTRHRLCQWHICKKAPSKVPTFNNDRSVRNCFYHCMSKCDSEEEFNRYWHEMITKGGLHNNRWLGDLYNIRRRWSTAFNKDVLDLGILSTQRSESANNCLHGCSKTTSSLVECFLGMEKLVALWRRNERDEDFRCSNSAVSLRYKMSVLLKHISKQYTKKMYATFEKTFMEALLGVNVVDENRYDDRNILYITTQNDSVDAGKRWYVNYNSATSIAQCSCCGFETKGILCQHILRIYNLRNARQIPNLYVLKRFTLNARKGIYLPDTPSLTDHESNLIFRNHLMRFSYDLARQVENSKIAKEHVVSAMNALAVKVGNLVVNGDHCVEGYVRECKKTNVDVDDPPTKRPKGAPSARMKDHWERANRKQKPRNLFNLYLVTYALLLLLQIEVLILVLIIFRL</sequence>
<accession>A0AAP0ASK0</accession>
<comment type="similarity">
    <text evidence="1 6">Belongs to the FHY3/FAR1 family.</text>
</comment>
<keyword evidence="6" id="KW-0539">Nucleus</keyword>
<keyword evidence="8" id="KW-0472">Membrane</keyword>
<comment type="caution">
    <text evidence="10">The sequence shown here is derived from an EMBL/GenBank/DDBJ whole genome shotgun (WGS) entry which is preliminary data.</text>
</comment>
<keyword evidence="3 5" id="KW-0863">Zinc-finger</keyword>
<dbReference type="PROSITE" id="PS50966">
    <property type="entry name" value="ZF_SWIM"/>
    <property type="match status" value="1"/>
</dbReference>
<feature type="transmembrane region" description="Helical" evidence="8">
    <location>
        <begin position="385"/>
        <end position="408"/>
    </location>
</feature>
<evidence type="ECO:0000256" key="7">
    <source>
        <dbReference type="SAM" id="MobiDB-lite"/>
    </source>
</evidence>
<evidence type="ECO:0000313" key="10">
    <source>
        <dbReference type="EMBL" id="KAK8913739.1"/>
    </source>
</evidence>
<dbReference type="InterPro" id="IPR031052">
    <property type="entry name" value="FHY3/FAR1"/>
</dbReference>
<evidence type="ECO:0000313" key="11">
    <source>
        <dbReference type="Proteomes" id="UP001418222"/>
    </source>
</evidence>
<keyword evidence="8" id="KW-0812">Transmembrane</keyword>
<name>A0AAP0ASK0_9ASPA</name>
<dbReference type="AlphaFoldDB" id="A0AAP0ASK0"/>
<evidence type="ECO:0000256" key="3">
    <source>
        <dbReference type="ARBA" id="ARBA00022771"/>
    </source>
</evidence>
<dbReference type="InterPro" id="IPR006564">
    <property type="entry name" value="Znf_PMZ"/>
</dbReference>
<feature type="region of interest" description="Disordered" evidence="7">
    <location>
        <begin position="349"/>
        <end position="371"/>
    </location>
</feature>
<dbReference type="PANTHER" id="PTHR31669">
    <property type="entry name" value="PROTEIN FAR1-RELATED SEQUENCE 10-RELATED"/>
    <property type="match status" value="1"/>
</dbReference>
<evidence type="ECO:0000259" key="9">
    <source>
        <dbReference type="PROSITE" id="PS50966"/>
    </source>
</evidence>
<evidence type="ECO:0000256" key="1">
    <source>
        <dbReference type="ARBA" id="ARBA00005889"/>
    </source>
</evidence>
<dbReference type="Pfam" id="PF04434">
    <property type="entry name" value="SWIM"/>
    <property type="match status" value="1"/>
</dbReference>
<evidence type="ECO:0000256" key="6">
    <source>
        <dbReference type="RuleBase" id="RU367018"/>
    </source>
</evidence>
<dbReference type="GO" id="GO:0005634">
    <property type="term" value="C:nucleus"/>
    <property type="evidence" value="ECO:0007669"/>
    <property type="project" value="UniProtKB-SubCell"/>
</dbReference>
<dbReference type="InterPro" id="IPR007527">
    <property type="entry name" value="Znf_SWIM"/>
</dbReference>
<dbReference type="GO" id="GO:0008270">
    <property type="term" value="F:zinc ion binding"/>
    <property type="evidence" value="ECO:0007669"/>
    <property type="project" value="UniProtKB-UniRule"/>
</dbReference>
<keyword evidence="4 6" id="KW-0862">Zinc</keyword>
<dbReference type="GO" id="GO:0006355">
    <property type="term" value="P:regulation of DNA-templated transcription"/>
    <property type="evidence" value="ECO:0007669"/>
    <property type="project" value="UniProtKB-UniRule"/>
</dbReference>
<proteinExistence type="inferred from homology"/>
<evidence type="ECO:0000256" key="2">
    <source>
        <dbReference type="ARBA" id="ARBA00022723"/>
    </source>
</evidence>
<comment type="function">
    <text evidence="6">Putative transcription activator involved in regulating light control of development.</text>
</comment>
<dbReference type="EMBL" id="JBBWWQ010000021">
    <property type="protein sequence ID" value="KAK8913739.1"/>
    <property type="molecule type" value="Genomic_DNA"/>
</dbReference>
<feature type="domain" description="SWIM-type" evidence="9">
    <location>
        <begin position="219"/>
        <end position="251"/>
    </location>
</feature>
<evidence type="ECO:0000256" key="4">
    <source>
        <dbReference type="ARBA" id="ARBA00022833"/>
    </source>
</evidence>
<reference evidence="10 11" key="1">
    <citation type="journal article" date="2022" name="Nat. Plants">
        <title>Genomes of leafy and leafless Platanthera orchids illuminate the evolution of mycoheterotrophy.</title>
        <authorList>
            <person name="Li M.H."/>
            <person name="Liu K.W."/>
            <person name="Li Z."/>
            <person name="Lu H.C."/>
            <person name="Ye Q.L."/>
            <person name="Zhang D."/>
            <person name="Wang J.Y."/>
            <person name="Li Y.F."/>
            <person name="Zhong Z.M."/>
            <person name="Liu X."/>
            <person name="Yu X."/>
            <person name="Liu D.K."/>
            <person name="Tu X.D."/>
            <person name="Liu B."/>
            <person name="Hao Y."/>
            <person name="Liao X.Y."/>
            <person name="Jiang Y.T."/>
            <person name="Sun W.H."/>
            <person name="Chen J."/>
            <person name="Chen Y.Q."/>
            <person name="Ai Y."/>
            <person name="Zhai J.W."/>
            <person name="Wu S.S."/>
            <person name="Zhou Z."/>
            <person name="Hsiao Y.Y."/>
            <person name="Wu W.L."/>
            <person name="Chen Y.Y."/>
            <person name="Lin Y.F."/>
            <person name="Hsu J.L."/>
            <person name="Li C.Y."/>
            <person name="Wang Z.W."/>
            <person name="Zhao X."/>
            <person name="Zhong W.Y."/>
            <person name="Ma X.K."/>
            <person name="Ma L."/>
            <person name="Huang J."/>
            <person name="Chen G.Z."/>
            <person name="Huang M.Z."/>
            <person name="Huang L."/>
            <person name="Peng D.H."/>
            <person name="Luo Y.B."/>
            <person name="Zou S.Q."/>
            <person name="Chen S.P."/>
            <person name="Lan S."/>
            <person name="Tsai W.C."/>
            <person name="Van de Peer Y."/>
            <person name="Liu Z.J."/>
        </authorList>
    </citation>
    <scope>NUCLEOTIDE SEQUENCE [LARGE SCALE GENOMIC DNA]</scope>
    <source>
        <strain evidence="10">Lor287</strain>
    </source>
</reference>
<protein>
    <recommendedName>
        <fullName evidence="6">Protein FAR1-RELATED SEQUENCE</fullName>
    </recommendedName>
</protein>
<dbReference type="Proteomes" id="UP001418222">
    <property type="component" value="Unassembled WGS sequence"/>
</dbReference>
<keyword evidence="8" id="KW-1133">Transmembrane helix</keyword>
<organism evidence="10 11">
    <name type="scientific">Platanthera zijinensis</name>
    <dbReference type="NCBI Taxonomy" id="2320716"/>
    <lineage>
        <taxon>Eukaryota</taxon>
        <taxon>Viridiplantae</taxon>
        <taxon>Streptophyta</taxon>
        <taxon>Embryophyta</taxon>
        <taxon>Tracheophyta</taxon>
        <taxon>Spermatophyta</taxon>
        <taxon>Magnoliopsida</taxon>
        <taxon>Liliopsida</taxon>
        <taxon>Asparagales</taxon>
        <taxon>Orchidaceae</taxon>
        <taxon>Orchidoideae</taxon>
        <taxon>Orchideae</taxon>
        <taxon>Orchidinae</taxon>
        <taxon>Platanthera</taxon>
    </lineage>
</organism>